<dbReference type="RefSeq" id="WP_147144691.1">
    <property type="nucleotide sequence ID" value="NZ_BAABIJ010000008.1"/>
</dbReference>
<dbReference type="OrthoDB" id="9554438at2"/>
<name>A0A562ULA9_9ACTN</name>
<proteinExistence type="predicted"/>
<comment type="caution">
    <text evidence="1">The sequence shown here is derived from an EMBL/GenBank/DDBJ whole genome shotgun (WGS) entry which is preliminary data.</text>
</comment>
<reference evidence="1 2" key="1">
    <citation type="journal article" date="2013" name="Stand. Genomic Sci.">
        <title>Genomic Encyclopedia of Type Strains, Phase I: The one thousand microbial genomes (KMG-I) project.</title>
        <authorList>
            <person name="Kyrpides N.C."/>
            <person name="Woyke T."/>
            <person name="Eisen J.A."/>
            <person name="Garrity G."/>
            <person name="Lilburn T.G."/>
            <person name="Beck B.J."/>
            <person name="Whitman W.B."/>
            <person name="Hugenholtz P."/>
            <person name="Klenk H.P."/>
        </authorList>
    </citation>
    <scope>NUCLEOTIDE SEQUENCE [LARGE SCALE GENOMIC DNA]</scope>
    <source>
        <strain evidence="1 2">DSM 45044</strain>
    </source>
</reference>
<dbReference type="EMBL" id="VLLL01000013">
    <property type="protein sequence ID" value="TWJ06390.1"/>
    <property type="molecule type" value="Genomic_DNA"/>
</dbReference>
<gene>
    <name evidence="1" type="ORF">LX16_5354</name>
</gene>
<sequence length="167" mass="18181">MTTVTFALSLPGDTRSLPEAELGDASARIDEDVDFENVDGALTVATGAAELVVEDELSAAVSGLCFEAVTRLLDTPELPYAYRCAYQTAHVVLVPMMDTIRLFGEGTPVVDAPRRELLPAMYDCGMRYVRFLSGRDDHWAGYVVETLRSRAEVTAEALARHGLGPDR</sequence>
<evidence type="ECO:0000313" key="2">
    <source>
        <dbReference type="Proteomes" id="UP000321617"/>
    </source>
</evidence>
<accession>A0A562ULA9</accession>
<protein>
    <submittedName>
        <fullName evidence="1">Uncharacterized protein</fullName>
    </submittedName>
</protein>
<organism evidence="1 2">
    <name type="scientific">Stackebrandtia albiflava</name>
    <dbReference type="NCBI Taxonomy" id="406432"/>
    <lineage>
        <taxon>Bacteria</taxon>
        <taxon>Bacillati</taxon>
        <taxon>Actinomycetota</taxon>
        <taxon>Actinomycetes</taxon>
        <taxon>Glycomycetales</taxon>
        <taxon>Glycomycetaceae</taxon>
        <taxon>Stackebrandtia</taxon>
    </lineage>
</organism>
<dbReference type="Proteomes" id="UP000321617">
    <property type="component" value="Unassembled WGS sequence"/>
</dbReference>
<evidence type="ECO:0000313" key="1">
    <source>
        <dbReference type="EMBL" id="TWJ06390.1"/>
    </source>
</evidence>
<keyword evidence="2" id="KW-1185">Reference proteome</keyword>
<dbReference type="AlphaFoldDB" id="A0A562ULA9"/>